<dbReference type="GO" id="GO:0036064">
    <property type="term" value="C:ciliary basal body"/>
    <property type="evidence" value="ECO:0007669"/>
    <property type="project" value="InterPro"/>
</dbReference>
<proteinExistence type="predicted"/>
<evidence type="ECO:0000313" key="3">
    <source>
        <dbReference type="Proteomes" id="UP000271098"/>
    </source>
</evidence>
<reference evidence="2 3" key="1">
    <citation type="submission" date="2018-11" db="EMBL/GenBank/DDBJ databases">
        <authorList>
            <consortium name="Pathogen Informatics"/>
        </authorList>
    </citation>
    <scope>NUCLEOTIDE SEQUENCE [LARGE SCALE GENOMIC DNA]</scope>
</reference>
<dbReference type="GO" id="GO:0005814">
    <property type="term" value="C:centriole"/>
    <property type="evidence" value="ECO:0007669"/>
    <property type="project" value="TreeGrafter"/>
</dbReference>
<dbReference type="AlphaFoldDB" id="A0A3P7N8R4"/>
<dbReference type="PANTHER" id="PTHR14881:SF4">
    <property type="entry name" value="LISH DOMAIN-CONTAINING PROTEIN ARMC9"/>
    <property type="match status" value="1"/>
</dbReference>
<evidence type="ECO:0000313" key="2">
    <source>
        <dbReference type="EMBL" id="VDN27741.1"/>
    </source>
</evidence>
<evidence type="ECO:0000259" key="1">
    <source>
        <dbReference type="Pfam" id="PF21050"/>
    </source>
</evidence>
<dbReference type="Proteomes" id="UP000271098">
    <property type="component" value="Unassembled WGS sequence"/>
</dbReference>
<gene>
    <name evidence="2" type="ORF">GPUH_LOCUS16366</name>
</gene>
<feature type="domain" description="LisH" evidence="1">
    <location>
        <begin position="86"/>
        <end position="201"/>
    </location>
</feature>
<organism evidence="2 3">
    <name type="scientific">Gongylonema pulchrum</name>
    <dbReference type="NCBI Taxonomy" id="637853"/>
    <lineage>
        <taxon>Eukaryota</taxon>
        <taxon>Metazoa</taxon>
        <taxon>Ecdysozoa</taxon>
        <taxon>Nematoda</taxon>
        <taxon>Chromadorea</taxon>
        <taxon>Rhabditida</taxon>
        <taxon>Spirurina</taxon>
        <taxon>Spiruromorpha</taxon>
        <taxon>Spiruroidea</taxon>
        <taxon>Gongylonematidae</taxon>
        <taxon>Gongylonema</taxon>
    </lineage>
</organism>
<dbReference type="OrthoDB" id="193023at2759"/>
<accession>A0A3P7N8R4</accession>
<sequence length="242" mass="26366">MQSVVNVIASQGDAGNEAKEELGRLLNSIASFSDGRNYLLVNNQGKQLIATLAAGLKTKKLHHSAGEQALATLQKLSIRSSVQKELVQLGMLEWLSIYLGGKPSPAALDYGCALLLNLCLHPFGRSAASRAATIFMATIATLMADLKLPVCYYVNGVLYSVLGVARVRARAREINLANIVKEKMEQNHCSDDGKQLPTIFKILIGGKNLISINNQNCLSQQFSVENSYFGRKGHCSLLWFLN</sequence>
<dbReference type="InterPro" id="IPR048959">
    <property type="entry name" value="ARMC9_ARM_dom"/>
</dbReference>
<dbReference type="InterPro" id="IPR040369">
    <property type="entry name" value="ARMC9"/>
</dbReference>
<dbReference type="GO" id="GO:0097542">
    <property type="term" value="C:ciliary tip"/>
    <property type="evidence" value="ECO:0007669"/>
    <property type="project" value="TreeGrafter"/>
</dbReference>
<dbReference type="SUPFAM" id="SSF48371">
    <property type="entry name" value="ARM repeat"/>
    <property type="match status" value="1"/>
</dbReference>
<dbReference type="EMBL" id="UYRT01083652">
    <property type="protein sequence ID" value="VDN27741.1"/>
    <property type="molecule type" value="Genomic_DNA"/>
</dbReference>
<name>A0A3P7N8R4_9BILA</name>
<protein>
    <recommendedName>
        <fullName evidence="1">LisH domain-containing protein</fullName>
    </recommendedName>
</protein>
<dbReference type="InterPro" id="IPR016024">
    <property type="entry name" value="ARM-type_fold"/>
</dbReference>
<dbReference type="PANTHER" id="PTHR14881">
    <property type="entry name" value="LISH DOMAIN-CONTAINING PROTEIN ARMC9"/>
    <property type="match status" value="1"/>
</dbReference>
<keyword evidence="3" id="KW-1185">Reference proteome</keyword>
<dbReference type="Pfam" id="PF21050">
    <property type="entry name" value="ARMC9_ARM"/>
    <property type="match status" value="1"/>
</dbReference>
<dbReference type="GO" id="GO:0060271">
    <property type="term" value="P:cilium assembly"/>
    <property type="evidence" value="ECO:0007669"/>
    <property type="project" value="InterPro"/>
</dbReference>